<dbReference type="InterPro" id="IPR000832">
    <property type="entry name" value="GPCR_2_secretin-like"/>
</dbReference>
<reference evidence="9" key="1">
    <citation type="submission" date="2024-02" db="UniProtKB">
        <authorList>
            <consortium name="WormBaseParasite"/>
        </authorList>
    </citation>
    <scope>IDENTIFICATION</scope>
</reference>
<feature type="transmembrane region" description="Helical" evidence="6">
    <location>
        <begin position="6"/>
        <end position="24"/>
    </location>
</feature>
<dbReference type="PANTHER" id="PTHR45692">
    <property type="entry name" value="G_PROTEIN_RECEP_F2_4 DOMAIN-CONTAINING PROTEIN"/>
    <property type="match status" value="1"/>
</dbReference>
<dbReference type="WBParaSite" id="MBELARI_LOCUS15885">
    <property type="protein sequence ID" value="MBELARI_LOCUS15885"/>
    <property type="gene ID" value="MBELARI_LOCUS15885"/>
</dbReference>
<feature type="compositionally biased region" description="Low complexity" evidence="5">
    <location>
        <begin position="196"/>
        <end position="212"/>
    </location>
</feature>
<sequence length="212" mass="25010">MAATSYMLFLSCIMLTIFQSLKTVELFYSRREIPKVILKNFNRLWVVITISFGFPIVLSLFLYFFSYFFQRQDDYCWVRHDIIEYAIVIPLSFLLANAVLCTALVARKLFYRGTSSSRIMLTRAHIRQRVYTLILMQLTLGMPWILQYLTLFSPTVSAYHYLFTFANGSQGVMLFILWIFRRYRQNVTARRHKNDTTNTKTNGTGETNFESE</sequence>
<feature type="region of interest" description="Disordered" evidence="5">
    <location>
        <begin position="191"/>
        <end position="212"/>
    </location>
</feature>
<evidence type="ECO:0000256" key="5">
    <source>
        <dbReference type="SAM" id="MobiDB-lite"/>
    </source>
</evidence>
<keyword evidence="8" id="KW-1185">Reference proteome</keyword>
<keyword evidence="4 6" id="KW-0472">Membrane</keyword>
<dbReference type="InterPro" id="IPR017981">
    <property type="entry name" value="GPCR_2-like_7TM"/>
</dbReference>
<comment type="subcellular location">
    <subcellularLocation>
        <location evidence="1">Membrane</location>
        <topology evidence="1">Multi-pass membrane protein</topology>
    </subcellularLocation>
</comment>
<keyword evidence="3 6" id="KW-1133">Transmembrane helix</keyword>
<feature type="domain" description="G-protein coupled receptors family 2 profile 2" evidence="7">
    <location>
        <begin position="1"/>
        <end position="182"/>
    </location>
</feature>
<evidence type="ECO:0000259" key="7">
    <source>
        <dbReference type="PROSITE" id="PS50261"/>
    </source>
</evidence>
<name>A0AAF3EP89_9BILA</name>
<feature type="transmembrane region" description="Helical" evidence="6">
    <location>
        <begin position="158"/>
        <end position="180"/>
    </location>
</feature>
<dbReference type="GO" id="GO:0004930">
    <property type="term" value="F:G protein-coupled receptor activity"/>
    <property type="evidence" value="ECO:0007669"/>
    <property type="project" value="InterPro"/>
</dbReference>
<evidence type="ECO:0000313" key="9">
    <source>
        <dbReference type="WBParaSite" id="MBELARI_LOCUS15885"/>
    </source>
</evidence>
<dbReference type="Proteomes" id="UP000887575">
    <property type="component" value="Unassembled WGS sequence"/>
</dbReference>
<dbReference type="PROSITE" id="PS50261">
    <property type="entry name" value="G_PROTEIN_RECEP_F2_4"/>
    <property type="match status" value="1"/>
</dbReference>
<feature type="transmembrane region" description="Helical" evidence="6">
    <location>
        <begin position="130"/>
        <end position="152"/>
    </location>
</feature>
<protein>
    <recommendedName>
        <fullName evidence="7">G-protein coupled receptors family 2 profile 2 domain-containing protein</fullName>
    </recommendedName>
</protein>
<dbReference type="PANTHER" id="PTHR45692:SF1">
    <property type="entry name" value="G-PROTEIN COUPLED RECEPTORS FAMILY 2 PROFILE 2 DOMAIN-CONTAINING PROTEIN"/>
    <property type="match status" value="1"/>
</dbReference>
<evidence type="ECO:0000313" key="8">
    <source>
        <dbReference type="Proteomes" id="UP000887575"/>
    </source>
</evidence>
<evidence type="ECO:0000256" key="4">
    <source>
        <dbReference type="ARBA" id="ARBA00023136"/>
    </source>
</evidence>
<dbReference type="Pfam" id="PF00002">
    <property type="entry name" value="7tm_2"/>
    <property type="match status" value="1"/>
</dbReference>
<dbReference type="GO" id="GO:0007166">
    <property type="term" value="P:cell surface receptor signaling pathway"/>
    <property type="evidence" value="ECO:0007669"/>
    <property type="project" value="InterPro"/>
</dbReference>
<feature type="transmembrane region" description="Helical" evidence="6">
    <location>
        <begin position="44"/>
        <end position="65"/>
    </location>
</feature>
<feature type="transmembrane region" description="Helical" evidence="6">
    <location>
        <begin position="85"/>
        <end position="110"/>
    </location>
</feature>
<dbReference type="AlphaFoldDB" id="A0AAF3EP89"/>
<keyword evidence="2 6" id="KW-0812">Transmembrane</keyword>
<accession>A0AAF3EP89</accession>
<evidence type="ECO:0000256" key="6">
    <source>
        <dbReference type="SAM" id="Phobius"/>
    </source>
</evidence>
<evidence type="ECO:0000256" key="1">
    <source>
        <dbReference type="ARBA" id="ARBA00004141"/>
    </source>
</evidence>
<dbReference type="Gene3D" id="1.20.1070.10">
    <property type="entry name" value="Rhodopsin 7-helix transmembrane proteins"/>
    <property type="match status" value="1"/>
</dbReference>
<proteinExistence type="predicted"/>
<dbReference type="GO" id="GO:0016020">
    <property type="term" value="C:membrane"/>
    <property type="evidence" value="ECO:0007669"/>
    <property type="project" value="UniProtKB-SubCell"/>
</dbReference>
<evidence type="ECO:0000256" key="3">
    <source>
        <dbReference type="ARBA" id="ARBA00022989"/>
    </source>
</evidence>
<evidence type="ECO:0000256" key="2">
    <source>
        <dbReference type="ARBA" id="ARBA00022692"/>
    </source>
</evidence>
<organism evidence="8 9">
    <name type="scientific">Mesorhabditis belari</name>
    <dbReference type="NCBI Taxonomy" id="2138241"/>
    <lineage>
        <taxon>Eukaryota</taxon>
        <taxon>Metazoa</taxon>
        <taxon>Ecdysozoa</taxon>
        <taxon>Nematoda</taxon>
        <taxon>Chromadorea</taxon>
        <taxon>Rhabditida</taxon>
        <taxon>Rhabditina</taxon>
        <taxon>Rhabditomorpha</taxon>
        <taxon>Rhabditoidea</taxon>
        <taxon>Rhabditidae</taxon>
        <taxon>Mesorhabditinae</taxon>
        <taxon>Mesorhabditis</taxon>
    </lineage>
</organism>